<sequence>MIALTDVEAEQLRAWFGASCPPLMILGNPTPLLDGRDHMSLLDEDGGPPELLWLARLHPRKRVSVFGQAARTAKREGLNWDFCVVGPDGGELPLLLEMVSELSRSPGPGRLRYEGAIPGAEVAQRVSKCQVFVLTADSEPWGNVLVLAISLGKPCVVPESSALATVVREFGAGIVVPDDEPNAVVRAVSEILSEHRYGSFVDGCRELAARHFSDAYQRQRLDALYRSFSPRA</sequence>
<dbReference type="Gene3D" id="3.40.50.2000">
    <property type="entry name" value="Glycogen Phosphorylase B"/>
    <property type="match status" value="1"/>
</dbReference>
<accession>A0ABS2M930</accession>
<keyword evidence="2" id="KW-1185">Reference proteome</keyword>
<organism evidence="1 2">
    <name type="scientific">Nocardioides salarius</name>
    <dbReference type="NCBI Taxonomy" id="374513"/>
    <lineage>
        <taxon>Bacteria</taxon>
        <taxon>Bacillati</taxon>
        <taxon>Actinomycetota</taxon>
        <taxon>Actinomycetes</taxon>
        <taxon>Propionibacteriales</taxon>
        <taxon>Nocardioidaceae</taxon>
        <taxon>Nocardioides</taxon>
    </lineage>
</organism>
<comment type="caution">
    <text evidence="1">The sequence shown here is derived from an EMBL/GenBank/DDBJ whole genome shotgun (WGS) entry which is preliminary data.</text>
</comment>
<reference evidence="1 2" key="1">
    <citation type="submission" date="2021-01" db="EMBL/GenBank/DDBJ databases">
        <title>Sequencing the genomes of 1000 actinobacteria strains.</title>
        <authorList>
            <person name="Klenk H.-P."/>
        </authorList>
    </citation>
    <scope>NUCLEOTIDE SEQUENCE [LARGE SCALE GENOMIC DNA]</scope>
    <source>
        <strain evidence="1 2">DSM 18239</strain>
    </source>
</reference>
<dbReference type="Pfam" id="PF13692">
    <property type="entry name" value="Glyco_trans_1_4"/>
    <property type="match status" value="1"/>
</dbReference>
<dbReference type="PANTHER" id="PTHR12526">
    <property type="entry name" value="GLYCOSYLTRANSFERASE"/>
    <property type="match status" value="1"/>
</dbReference>
<dbReference type="EMBL" id="JAFBBZ010000001">
    <property type="protein sequence ID" value="MBM7507662.1"/>
    <property type="molecule type" value="Genomic_DNA"/>
</dbReference>
<gene>
    <name evidence="1" type="ORF">JOE61_001476</name>
</gene>
<name>A0ABS2M930_9ACTN</name>
<protein>
    <submittedName>
        <fullName evidence="1">Glycosyltransferase involved in cell wall biosynthesis</fullName>
    </submittedName>
</protein>
<proteinExistence type="predicted"/>
<dbReference type="Proteomes" id="UP000732378">
    <property type="component" value="Unassembled WGS sequence"/>
</dbReference>
<dbReference type="CDD" id="cd03801">
    <property type="entry name" value="GT4_PimA-like"/>
    <property type="match status" value="1"/>
</dbReference>
<evidence type="ECO:0000313" key="1">
    <source>
        <dbReference type="EMBL" id="MBM7507662.1"/>
    </source>
</evidence>
<evidence type="ECO:0000313" key="2">
    <source>
        <dbReference type="Proteomes" id="UP000732378"/>
    </source>
</evidence>
<dbReference type="SUPFAM" id="SSF53756">
    <property type="entry name" value="UDP-Glycosyltransferase/glycogen phosphorylase"/>
    <property type="match status" value="1"/>
</dbReference>